<reference evidence="2 3" key="1">
    <citation type="submission" date="2017-01" db="EMBL/GenBank/DDBJ databases">
        <title>The cable genome- insights into the physiology and evolution of filamentous bacteria capable of sulfide oxidation via long distance electron transfer.</title>
        <authorList>
            <person name="Schreiber L."/>
            <person name="Bjerg J.T."/>
            <person name="Boggild A."/>
            <person name="Van De Vossenberg J."/>
            <person name="Meysman F."/>
            <person name="Nielsen L.P."/>
            <person name="Schramm A."/>
            <person name="Kjeldsen K.U."/>
        </authorList>
    </citation>
    <scope>NUCLEOTIDE SEQUENCE [LARGE SCALE GENOMIC DNA]</scope>
    <source>
        <strain evidence="2">MCF</strain>
    </source>
</reference>
<gene>
    <name evidence="2" type="ORF">H206_03633</name>
</gene>
<keyword evidence="1" id="KW-0732">Signal</keyword>
<feature type="signal peptide" evidence="1">
    <location>
        <begin position="1"/>
        <end position="19"/>
    </location>
</feature>
<organism evidence="2 3">
    <name type="scientific">Candidatus Electrothrix aarhusensis</name>
    <dbReference type="NCBI Taxonomy" id="1859131"/>
    <lineage>
        <taxon>Bacteria</taxon>
        <taxon>Pseudomonadati</taxon>
        <taxon>Thermodesulfobacteriota</taxon>
        <taxon>Desulfobulbia</taxon>
        <taxon>Desulfobulbales</taxon>
        <taxon>Desulfobulbaceae</taxon>
        <taxon>Candidatus Electrothrix</taxon>
    </lineage>
</organism>
<dbReference type="EMBL" id="MTKO01000053">
    <property type="protein sequence ID" value="RWX46725.1"/>
    <property type="molecule type" value="Genomic_DNA"/>
</dbReference>
<name>A0A444J1B5_9BACT</name>
<accession>A0A444J1B5</accession>
<evidence type="ECO:0000256" key="1">
    <source>
        <dbReference type="SAM" id="SignalP"/>
    </source>
</evidence>
<dbReference type="Proteomes" id="UP000287853">
    <property type="component" value="Unassembled WGS sequence"/>
</dbReference>
<dbReference type="AlphaFoldDB" id="A0A444J1B5"/>
<comment type="caution">
    <text evidence="2">The sequence shown here is derived from an EMBL/GenBank/DDBJ whole genome shotgun (WGS) entry which is preliminary data.</text>
</comment>
<feature type="chain" id="PRO_5019509708" evidence="1">
    <location>
        <begin position="20"/>
        <end position="240"/>
    </location>
</feature>
<proteinExistence type="predicted"/>
<protein>
    <submittedName>
        <fullName evidence="2">Uncharacterized protein</fullName>
    </submittedName>
</protein>
<evidence type="ECO:0000313" key="2">
    <source>
        <dbReference type="EMBL" id="RWX46725.1"/>
    </source>
</evidence>
<evidence type="ECO:0000313" key="3">
    <source>
        <dbReference type="Proteomes" id="UP000287853"/>
    </source>
</evidence>
<sequence>MRKIIILFCLILVNSSVSAEKLPCLNLTAVDNPAIAYTQRDNRCEGFYQSPVAAESLTLVSLLYGRLEFDANSNECLHVIVPQAIRQQVHVQAVGIPLKTYYRMDAWVQPGQDFTWPLDIIGKMRLTPASIGLLGKTIADLEAYTPLALGNQAPLNLILRSSVDVRTVLWRISSMNEGQCGQPDKKWEKIEPSWGEQFFSGEGIQLSLPEQRENFCIEFAAQTVGSASWLKLFLKILLKE</sequence>
<keyword evidence="3" id="KW-1185">Reference proteome</keyword>